<evidence type="ECO:0000313" key="5">
    <source>
        <dbReference type="Proteomes" id="UP000011867"/>
    </source>
</evidence>
<feature type="domain" description="Transcription regulator TrmB N-terminal" evidence="2">
    <location>
        <begin position="16"/>
        <end position="81"/>
    </location>
</feature>
<reference evidence="4 5" key="1">
    <citation type="journal article" date="2013" name="Genome Announc.">
        <title>Genome of the haloarchaeon Natronomonas moolapensis, a neutrophilic member of a previously haloalkaliphilic genus.</title>
        <authorList>
            <person name="Dyall-Smith M.L."/>
            <person name="Pfeiffer F."/>
            <person name="Oberwinkler T."/>
            <person name="Klee K."/>
            <person name="Rampp M."/>
            <person name="Palm P."/>
            <person name="Gross K."/>
            <person name="Schuster S.C."/>
            <person name="Oesterhelt D."/>
        </authorList>
    </citation>
    <scope>NUCLEOTIDE SEQUENCE [LARGE SCALE GENOMIC DNA]</scope>
    <source>
        <strain evidence="5">DSM 18674 / JCM 14361 / 8.8.11</strain>
    </source>
</reference>
<dbReference type="InterPro" id="IPR002831">
    <property type="entry name" value="Tscrpt_reg_TrmB_N"/>
</dbReference>
<dbReference type="GeneID" id="14652560"/>
<dbReference type="Gene3D" id="1.10.10.10">
    <property type="entry name" value="Winged helix-like DNA-binding domain superfamily/Winged helix DNA-binding domain"/>
    <property type="match status" value="1"/>
</dbReference>
<dbReference type="Gene3D" id="2.30.30.690">
    <property type="match status" value="1"/>
</dbReference>
<dbReference type="InterPro" id="IPR051797">
    <property type="entry name" value="TrmB-like"/>
</dbReference>
<dbReference type="InterPro" id="IPR011991">
    <property type="entry name" value="ArsR-like_HTH"/>
</dbReference>
<dbReference type="CDD" id="cd09124">
    <property type="entry name" value="PLDc_like_TrmB_middle"/>
    <property type="match status" value="1"/>
</dbReference>
<comment type="similarity">
    <text evidence="1">Belongs to the transcriptional regulator TrmB family.</text>
</comment>
<dbReference type="KEGG" id="nmo:Nmlp_1395"/>
<proteinExistence type="inferred from homology"/>
<keyword evidence="5" id="KW-1185">Reference proteome</keyword>
<dbReference type="Proteomes" id="UP000011867">
    <property type="component" value="Chromosome"/>
</dbReference>
<dbReference type="NCBIfam" id="NF047392">
    <property type="entry name" value="TransRegTrmBHalo"/>
    <property type="match status" value="1"/>
</dbReference>
<dbReference type="eggNOG" id="arCOG02038">
    <property type="taxonomic scope" value="Archaea"/>
</dbReference>
<sequence>MADEELSGDLSRLGERFDFGEYEIGAYLAVLEHGSLTASEIAETTDIPQPRVYDTVRSLADNGFVELRDSRPLEVLAVDPEEAFGDARTTLEELIESLEYRYTAPSRDAEAVSLVTSRRTILRYVEDVIASADYELVLSLTPDLLGRFESELTAKQDAGVTIELLLSPSTDVPDPDCFDYTRVATIARSRRGVTTPLVAVADGTYSVYTTRAALRSRGDDYGVVFNRSELGFLVLGLLNTVVWPSSTTLAESRRERPFPRRYATIRRCVRDIENGDGRFYASVRGRDVESGQFRTVEGAVVDISASVDRGTAAITLDLGDKTLDVGGQAAAFEDIEAHELVIDREAPPALDP</sequence>
<dbReference type="InterPro" id="IPR036390">
    <property type="entry name" value="WH_DNA-bd_sf"/>
</dbReference>
<dbReference type="Pfam" id="PF11495">
    <property type="entry name" value="Regulator_TrmB"/>
    <property type="match status" value="1"/>
</dbReference>
<dbReference type="SUPFAM" id="SSF46785">
    <property type="entry name" value="Winged helix' DNA-binding domain"/>
    <property type="match status" value="1"/>
</dbReference>
<organism evidence="4 5">
    <name type="scientific">Natronomonas moolapensis (strain DSM 18674 / CECT 7526 / JCM 14361 / 8.8.11)</name>
    <dbReference type="NCBI Taxonomy" id="268739"/>
    <lineage>
        <taxon>Archaea</taxon>
        <taxon>Methanobacteriati</taxon>
        <taxon>Methanobacteriota</taxon>
        <taxon>Stenosarchaea group</taxon>
        <taxon>Halobacteria</taxon>
        <taxon>Halobacteriales</taxon>
        <taxon>Natronomonadaceae</taxon>
        <taxon>Natronomonas</taxon>
    </lineage>
</organism>
<dbReference type="PANTHER" id="PTHR34293">
    <property type="entry name" value="HTH-TYPE TRANSCRIPTIONAL REGULATOR TRMBL2"/>
    <property type="match status" value="1"/>
</dbReference>
<dbReference type="PANTHER" id="PTHR34293:SF1">
    <property type="entry name" value="HTH-TYPE TRANSCRIPTIONAL REGULATOR TRMBL2"/>
    <property type="match status" value="1"/>
</dbReference>
<dbReference type="AlphaFoldDB" id="M1XKB6"/>
<dbReference type="HOGENOM" id="CLU_062979_2_0_2"/>
<evidence type="ECO:0000259" key="3">
    <source>
        <dbReference type="Pfam" id="PF11495"/>
    </source>
</evidence>
<dbReference type="OrthoDB" id="96194at2157"/>
<evidence type="ECO:0000256" key="1">
    <source>
        <dbReference type="ARBA" id="ARBA00007287"/>
    </source>
</evidence>
<gene>
    <name evidence="4" type="primary">trmB</name>
    <name evidence="4" type="ordered locus">Nmlp_1395</name>
</gene>
<accession>M1XKB6</accession>
<dbReference type="EMBL" id="HF582854">
    <property type="protein sequence ID" value="CCQ35600.1"/>
    <property type="molecule type" value="Genomic_DNA"/>
</dbReference>
<feature type="domain" description="Transcription regulator TrmB C-terminal" evidence="3">
    <location>
        <begin position="111"/>
        <end position="344"/>
    </location>
</feature>
<dbReference type="SUPFAM" id="SSF159071">
    <property type="entry name" value="TrmB C-terminal domain-like"/>
    <property type="match status" value="1"/>
</dbReference>
<name>M1XKB6_NATM8</name>
<evidence type="ECO:0000313" key="4">
    <source>
        <dbReference type="EMBL" id="CCQ35600.1"/>
    </source>
</evidence>
<evidence type="ECO:0000259" key="2">
    <source>
        <dbReference type="Pfam" id="PF01978"/>
    </source>
</evidence>
<dbReference type="InterPro" id="IPR036388">
    <property type="entry name" value="WH-like_DNA-bd_sf"/>
</dbReference>
<dbReference type="Pfam" id="PF01978">
    <property type="entry name" value="TrmB"/>
    <property type="match status" value="1"/>
</dbReference>
<dbReference type="InterPro" id="IPR021586">
    <property type="entry name" value="Tscrpt_reg_TrmB_C"/>
</dbReference>
<protein>
    <submittedName>
        <fullName evidence="4">TrmB family transcription regulator TrmB</fullName>
    </submittedName>
</protein>
<dbReference type="RefSeq" id="WP_015408446.1">
    <property type="nucleotide sequence ID" value="NC_020388.1"/>
</dbReference>
<dbReference type="STRING" id="268739.Nmlp_1395"/>
<dbReference type="CDD" id="cd00090">
    <property type="entry name" value="HTH_ARSR"/>
    <property type="match status" value="1"/>
</dbReference>